<gene>
    <name evidence="1" type="ORF">NCTC10166_00146</name>
</gene>
<dbReference type="AlphaFoldDB" id="A0A449A4M6"/>
<reference evidence="1 2" key="1">
    <citation type="submission" date="2019-01" db="EMBL/GenBank/DDBJ databases">
        <authorList>
            <consortium name="Pathogen Informatics"/>
        </authorList>
    </citation>
    <scope>NUCLEOTIDE SEQUENCE [LARGE SCALE GENOMIC DNA]</scope>
    <source>
        <strain evidence="1 2">NCTC10166</strain>
    </source>
</reference>
<keyword evidence="2" id="KW-1185">Reference proteome</keyword>
<accession>A0A449A4M6</accession>
<protein>
    <submittedName>
        <fullName evidence="1">Uncharacterized protein</fullName>
    </submittedName>
</protein>
<name>A0A449A4M6_9BACT</name>
<dbReference type="Proteomes" id="UP000289440">
    <property type="component" value="Chromosome"/>
</dbReference>
<organism evidence="1 2">
    <name type="scientific">Mesomycoplasma neurolyticum</name>
    <dbReference type="NCBI Taxonomy" id="2120"/>
    <lineage>
        <taxon>Bacteria</taxon>
        <taxon>Bacillati</taxon>
        <taxon>Mycoplasmatota</taxon>
        <taxon>Mycoplasmoidales</taxon>
        <taxon>Metamycoplasmataceae</taxon>
        <taxon>Mesomycoplasma</taxon>
    </lineage>
</organism>
<dbReference type="RefSeq" id="WP_129719595.1">
    <property type="nucleotide sequence ID" value="NZ_LR214951.1"/>
</dbReference>
<dbReference type="Gene3D" id="3.40.1380.10">
    <property type="match status" value="1"/>
</dbReference>
<evidence type="ECO:0000313" key="2">
    <source>
        <dbReference type="Proteomes" id="UP000289440"/>
    </source>
</evidence>
<dbReference type="KEGG" id="mnu:NCTC10166_00146"/>
<dbReference type="NCBIfam" id="NF045933">
    <property type="entry name" value="MSC_0622_gamma"/>
    <property type="match status" value="1"/>
</dbReference>
<evidence type="ECO:0000313" key="1">
    <source>
        <dbReference type="EMBL" id="VEU59188.1"/>
    </source>
</evidence>
<dbReference type="OrthoDB" id="400602at2"/>
<sequence>MHLKNIVKKKENLEKIFLKANSQKNILLVTIAKLNNQLKFYARNAFNNKEIINQISSLYNIENSLIEKEKNIYSFLFNKFQKEKELWIYLKEKEEYSVDSYSRYEKIILNNVKSKKIDFIALNESAKNFLQKNNLKILKTFDLKVEEISTILSTTIKFLYLNNNYKKVNFILNSNKNYNSYFTILPLHDFDISKFNLDSNSILKNSIDKYSIYPNVNNFVDNTLDTYIENVVNSLIVESKFYKAKNNLVKFNKVLKDIDQKIFTIKRKIAKIKQEKEIEEIALITKNNSKFNLMFEGENEK</sequence>
<dbReference type="EMBL" id="LR214951">
    <property type="protein sequence ID" value="VEU59188.1"/>
    <property type="molecule type" value="Genomic_DNA"/>
</dbReference>
<proteinExistence type="predicted"/>